<dbReference type="InterPro" id="IPR041401">
    <property type="entry name" value="TseB-like_dom"/>
</dbReference>
<evidence type="ECO:0000256" key="1">
    <source>
        <dbReference type="SAM" id="Phobius"/>
    </source>
</evidence>
<dbReference type="InterPro" id="IPR025711">
    <property type="entry name" value="PepSY"/>
</dbReference>
<evidence type="ECO:0000259" key="3">
    <source>
        <dbReference type="Pfam" id="PF17881"/>
    </source>
</evidence>
<feature type="domain" description="PepSY" evidence="2">
    <location>
        <begin position="95"/>
        <end position="151"/>
    </location>
</feature>
<keyword evidence="1" id="KW-0812">Transmembrane</keyword>
<evidence type="ECO:0000313" key="4">
    <source>
        <dbReference type="EMBL" id="MFD1030845.1"/>
    </source>
</evidence>
<keyword evidence="5" id="KW-1185">Reference proteome</keyword>
<dbReference type="Gene3D" id="3.10.450.40">
    <property type="match status" value="2"/>
</dbReference>
<dbReference type="Pfam" id="PF17881">
    <property type="entry name" value="TseB"/>
    <property type="match status" value="1"/>
</dbReference>
<protein>
    <submittedName>
        <fullName evidence="4">DUF5590 domain-containing protein</fullName>
    </submittedName>
</protein>
<comment type="caution">
    <text evidence="4">The sequence shown here is derived from an EMBL/GenBank/DDBJ whole genome shotgun (WGS) entry which is preliminary data.</text>
</comment>
<dbReference type="Pfam" id="PF03413">
    <property type="entry name" value="PepSY"/>
    <property type="match status" value="1"/>
</dbReference>
<reference evidence="5" key="1">
    <citation type="journal article" date="2019" name="Int. J. Syst. Evol. Microbiol.">
        <title>The Global Catalogue of Microorganisms (GCM) 10K type strain sequencing project: providing services to taxonomists for standard genome sequencing and annotation.</title>
        <authorList>
            <consortium name="The Broad Institute Genomics Platform"/>
            <consortium name="The Broad Institute Genome Sequencing Center for Infectious Disease"/>
            <person name="Wu L."/>
            <person name="Ma J."/>
        </authorList>
    </citation>
    <scope>NUCLEOTIDE SEQUENCE [LARGE SCALE GENOMIC DNA]</scope>
    <source>
        <strain evidence="5">CCUG 56756</strain>
    </source>
</reference>
<gene>
    <name evidence="4" type="ORF">ACFQ1X_05320</name>
</gene>
<evidence type="ECO:0000313" key="5">
    <source>
        <dbReference type="Proteomes" id="UP001597109"/>
    </source>
</evidence>
<proteinExistence type="predicted"/>
<organism evidence="4 5">
    <name type="scientific">Metaplanococcus flavidus</name>
    <dbReference type="NCBI Taxonomy" id="569883"/>
    <lineage>
        <taxon>Bacteria</taxon>
        <taxon>Bacillati</taxon>
        <taxon>Bacillota</taxon>
        <taxon>Bacilli</taxon>
        <taxon>Bacillales</taxon>
        <taxon>Caryophanaceae</taxon>
        <taxon>Metaplanococcus</taxon>
    </lineage>
</organism>
<evidence type="ECO:0000259" key="2">
    <source>
        <dbReference type="Pfam" id="PF03413"/>
    </source>
</evidence>
<keyword evidence="1" id="KW-0472">Membrane</keyword>
<dbReference type="Proteomes" id="UP001597109">
    <property type="component" value="Unassembled WGS sequence"/>
</dbReference>
<sequence length="158" mass="17660">MKQWILFIGGFLSFLAVVLTILILILGNKSFLDVEKSAIAQVKNENLLAEVNRSYVYSNDQTSVTVIGTDGEGKLKAVFVPMTGQEISETALEGKINAQEARDIALNDMDVKEILHTKLGMEDEVVVWEVVFFTENDKLNYVYVSATDGSIWKRILNL</sequence>
<dbReference type="InterPro" id="IPR046350">
    <property type="entry name" value="Cystatin_sf"/>
</dbReference>
<dbReference type="EMBL" id="JBHTKI010000008">
    <property type="protein sequence ID" value="MFD1030845.1"/>
    <property type="molecule type" value="Genomic_DNA"/>
</dbReference>
<feature type="transmembrane region" description="Helical" evidence="1">
    <location>
        <begin position="6"/>
        <end position="27"/>
    </location>
</feature>
<name>A0ABW3L9Q9_9BACL</name>
<accession>A0ABW3L9Q9</accession>
<keyword evidence="1" id="KW-1133">Transmembrane helix</keyword>
<dbReference type="SUPFAM" id="SSF54403">
    <property type="entry name" value="Cystatin/monellin"/>
    <property type="match status" value="2"/>
</dbReference>
<feature type="domain" description="Cell wall elongation regulator TseB-like" evidence="3">
    <location>
        <begin position="38"/>
        <end position="81"/>
    </location>
</feature>
<dbReference type="RefSeq" id="WP_144836943.1">
    <property type="nucleotide sequence ID" value="NZ_JBHTKI010000008.1"/>
</dbReference>